<dbReference type="Proteomes" id="UP001447188">
    <property type="component" value="Unassembled WGS sequence"/>
</dbReference>
<dbReference type="Pfam" id="PF24809">
    <property type="entry name" value="DUF7708"/>
    <property type="match status" value="1"/>
</dbReference>
<dbReference type="PROSITE" id="PS50297">
    <property type="entry name" value="ANK_REP_REGION"/>
    <property type="match status" value="8"/>
</dbReference>
<feature type="repeat" description="ANK" evidence="3">
    <location>
        <begin position="1477"/>
        <end position="1509"/>
    </location>
</feature>
<dbReference type="Pfam" id="PF13637">
    <property type="entry name" value="Ank_4"/>
    <property type="match status" value="1"/>
</dbReference>
<dbReference type="PANTHER" id="PTHR24198">
    <property type="entry name" value="ANKYRIN REPEAT AND PROTEIN KINASE DOMAIN-CONTAINING PROTEIN"/>
    <property type="match status" value="1"/>
</dbReference>
<reference evidence="6 7" key="1">
    <citation type="submission" date="2024-02" db="EMBL/GenBank/DDBJ databases">
        <title>Discinaceae phylogenomics.</title>
        <authorList>
            <person name="Dirks A.C."/>
            <person name="James T.Y."/>
        </authorList>
    </citation>
    <scope>NUCLEOTIDE SEQUENCE [LARGE SCALE GENOMIC DNA]</scope>
    <source>
        <strain evidence="6 7">ACD0624</strain>
    </source>
</reference>
<comment type="caution">
    <text evidence="6">The sequence shown here is derived from an EMBL/GenBank/DDBJ whole genome shotgun (WGS) entry which is preliminary data.</text>
</comment>
<feature type="repeat" description="ANK" evidence="3">
    <location>
        <begin position="1310"/>
        <end position="1342"/>
    </location>
</feature>
<dbReference type="Pfam" id="PF12796">
    <property type="entry name" value="Ank_2"/>
    <property type="match status" value="5"/>
</dbReference>
<evidence type="ECO:0000256" key="1">
    <source>
        <dbReference type="ARBA" id="ARBA00022737"/>
    </source>
</evidence>
<dbReference type="SUPFAM" id="SSF48403">
    <property type="entry name" value="Ankyrin repeat"/>
    <property type="match status" value="3"/>
</dbReference>
<evidence type="ECO:0000256" key="3">
    <source>
        <dbReference type="PROSITE-ProRule" id="PRU00023"/>
    </source>
</evidence>
<dbReference type="Gene3D" id="1.25.40.20">
    <property type="entry name" value="Ankyrin repeat-containing domain"/>
    <property type="match status" value="4"/>
</dbReference>
<dbReference type="InterPro" id="IPR054471">
    <property type="entry name" value="GPIID_WHD"/>
</dbReference>
<dbReference type="PROSITE" id="PS50088">
    <property type="entry name" value="ANK_REPEAT"/>
    <property type="match status" value="11"/>
</dbReference>
<feature type="repeat" description="ANK" evidence="3">
    <location>
        <begin position="1077"/>
        <end position="1109"/>
    </location>
</feature>
<protein>
    <recommendedName>
        <fullName evidence="5">NACHT domain-containing protein</fullName>
    </recommendedName>
</protein>
<dbReference type="SMART" id="SM00248">
    <property type="entry name" value="ANK"/>
    <property type="match status" value="21"/>
</dbReference>
<evidence type="ECO:0000256" key="4">
    <source>
        <dbReference type="SAM" id="MobiDB-lite"/>
    </source>
</evidence>
<evidence type="ECO:0000313" key="6">
    <source>
        <dbReference type="EMBL" id="KAL0636385.1"/>
    </source>
</evidence>
<sequence>MPAKSKLKMPSSSGRKRDWFRKSVGIPPQPDSSPSSSRDASSKGQHFVPAEAPKVDDEVTTEMSMPTIWENALGQLSDEQRKILHDFGIQNTGTIEAEIGTIRELRDVTNSEALSRGREDKKPTLTRARIHSILRKMEKYMIIGDIALQQNPNIVSLVWAGVRFCLQVALNDLQTFDGVSSALEDIAEMMGSCRTYEDLYRSSQRDSGRAVVVQLQKLYVYNLTFMAGAIDYFCTGGLKRLAQGITNPFQERFGNLINEISAGLKGLEQRANLASQEYQKDQMLKLGGKLDKFGAGISKLQSGVEGLLVQVTGSKRREILKWVSNIDFNAHHEKTRSLRFKNTGNWMFGKSTFVDWIETDTSSILWIHGMAGSGKTVLSSLAIDAFTETYKSTPTIYFYCSYGELERRKAAPVLATLLKQLSMRSENMNPQLVAVFDKGISMSMELSAKSLRAALAQFEQTFIVVDALDECSKDERKLLVSFLAGLIRSNPHGVKILLTSRPESDLEQLLKNSSKFLINANDTTKDIRPYVEVVLTEHIANCAILDGVVKPELKQRLINTISDQADGMFLWAKLQLDHICKEPNEKAIISQLGKLPLGLDNTYDRIWKGITGPLSTASEKKYALRTLKWVLHAKRPLSPREILEATALEVDSESPVVPPLPQPVSSPDYLVRVCGNFIALDKETNAFRFIHYSVQEFLKEIPDLSDDDTLGNACFTVLGLTTTKHEKLNIYQYAAHNWQKHCDSWTAISHHRGILIKSFLLNASAFAEWQRHRGLQQGFRSAGYYRLSSYFNLPVILEYLLQLGHHQSHQPELSAALVIAADRGYLMVARHLVREGANPNSRGGWCGTALQAASYRGFGDVVKLLLLQVDIDVDAIGGYYGSALNAAIASRSESVMRQLLKARANANSHSDEDGPALRVAVLTGSELMVEMLLAAGADVNAQSEYFSSALYTAAREGNKNLVRLLLNAGAEVNALSGKHSGSALYIAAGKGAVKVVEQLLTAGADPNILGGRYWFPLYYAARGGHSRIVQLLVDARADVNSNIGRPNWDALGAAIFRRSVECVEILIDANANVQATENSAPLQTAAFCGYEELVDILLDSGANPNASGTSPSSYCFPLTIAVNGGFDGIVERLIRAGVNVNQIDFRHTALGLAVSGGFERTVELLLAAGANPNSDHYWPLQEAVEMGSETMVNQLLAAGAKILSTRGSRHSVLVSAVYLKNIRMVERLLEAGADIDSQSRSGQPALLCAVITRSLEIVEVLLIAGADARAGEGDLSLPDSALYAAIRAGDPKIILALLNAGADIDAEGGENGCALQMAACMGEDDIIELLLKAGADVNAQSGQCGFALQTAASQNMPRVLKRLLLAGADVGALGGKYGSALHGAAYILSMECVELLLNAGADVNAAGGEFGSVLQTASGRRGCDGEMVERLLMAGADVNALGGESGFALQAAAYAGNTKDVKILLTAGADPNARGGKHGSALQAAASASRKECIELLLKAGANVNSRGGLHGSPLKACGGNSDIRGLLLSWGATDDSLGDSDVE</sequence>
<accession>A0ABR3GKQ7</accession>
<dbReference type="PROSITE" id="PS50837">
    <property type="entry name" value="NACHT"/>
    <property type="match status" value="1"/>
</dbReference>
<feature type="region of interest" description="Disordered" evidence="4">
    <location>
        <begin position="1"/>
        <end position="61"/>
    </location>
</feature>
<feature type="repeat" description="ANK" evidence="3">
    <location>
        <begin position="1277"/>
        <end position="1309"/>
    </location>
</feature>
<gene>
    <name evidence="6" type="ORF">Q9L58_004635</name>
</gene>
<dbReference type="Pfam" id="PF22939">
    <property type="entry name" value="WHD_GPIID"/>
    <property type="match status" value="1"/>
</dbReference>
<keyword evidence="2 3" id="KW-0040">ANK repeat</keyword>
<dbReference type="Gene3D" id="3.40.50.300">
    <property type="entry name" value="P-loop containing nucleotide triphosphate hydrolases"/>
    <property type="match status" value="1"/>
</dbReference>
<feature type="repeat" description="ANK" evidence="3">
    <location>
        <begin position="912"/>
        <end position="944"/>
    </location>
</feature>
<feature type="repeat" description="ANK" evidence="3">
    <location>
        <begin position="1444"/>
        <end position="1476"/>
    </location>
</feature>
<proteinExistence type="predicted"/>
<dbReference type="Pfam" id="PF00023">
    <property type="entry name" value="Ank"/>
    <property type="match status" value="1"/>
</dbReference>
<dbReference type="InterPro" id="IPR056125">
    <property type="entry name" value="DUF7708"/>
</dbReference>
<dbReference type="InterPro" id="IPR007111">
    <property type="entry name" value="NACHT_NTPase"/>
</dbReference>
<dbReference type="PANTHER" id="PTHR24198:SF165">
    <property type="entry name" value="ANKYRIN REPEAT-CONTAINING PROTEIN-RELATED"/>
    <property type="match status" value="1"/>
</dbReference>
<feature type="repeat" description="ANK" evidence="3">
    <location>
        <begin position="979"/>
        <end position="1011"/>
    </location>
</feature>
<evidence type="ECO:0000313" key="7">
    <source>
        <dbReference type="Proteomes" id="UP001447188"/>
    </source>
</evidence>
<dbReference type="Pfam" id="PF24883">
    <property type="entry name" value="NPHP3_N"/>
    <property type="match status" value="1"/>
</dbReference>
<dbReference type="InterPro" id="IPR027417">
    <property type="entry name" value="P-loop_NTPase"/>
</dbReference>
<feature type="repeat" description="ANK" evidence="3">
    <location>
        <begin position="945"/>
        <end position="977"/>
    </location>
</feature>
<dbReference type="SUPFAM" id="SSF52540">
    <property type="entry name" value="P-loop containing nucleoside triphosphate hydrolases"/>
    <property type="match status" value="1"/>
</dbReference>
<feature type="domain" description="NACHT" evidence="5">
    <location>
        <begin position="363"/>
        <end position="508"/>
    </location>
</feature>
<evidence type="ECO:0000256" key="2">
    <source>
        <dbReference type="ARBA" id="ARBA00023043"/>
    </source>
</evidence>
<keyword evidence="7" id="KW-1185">Reference proteome</keyword>
<evidence type="ECO:0000259" key="5">
    <source>
        <dbReference type="PROSITE" id="PS50837"/>
    </source>
</evidence>
<keyword evidence="1" id="KW-0677">Repeat</keyword>
<dbReference type="InterPro" id="IPR036770">
    <property type="entry name" value="Ankyrin_rpt-contain_sf"/>
</dbReference>
<feature type="repeat" description="ANK" evidence="3">
    <location>
        <begin position="1208"/>
        <end position="1240"/>
    </location>
</feature>
<feature type="repeat" description="ANK" evidence="3">
    <location>
        <begin position="1376"/>
        <end position="1408"/>
    </location>
</feature>
<dbReference type="InterPro" id="IPR002110">
    <property type="entry name" value="Ankyrin_rpt"/>
</dbReference>
<dbReference type="EMBL" id="JBBBZM010000051">
    <property type="protein sequence ID" value="KAL0636385.1"/>
    <property type="molecule type" value="Genomic_DNA"/>
</dbReference>
<name>A0ABR3GKQ7_9PEZI</name>
<dbReference type="InterPro" id="IPR056884">
    <property type="entry name" value="NPHP3-like_N"/>
</dbReference>
<feature type="repeat" description="ANK" evidence="3">
    <location>
        <begin position="1016"/>
        <end position="1040"/>
    </location>
</feature>
<organism evidence="6 7">
    <name type="scientific">Discina gigas</name>
    <dbReference type="NCBI Taxonomy" id="1032678"/>
    <lineage>
        <taxon>Eukaryota</taxon>
        <taxon>Fungi</taxon>
        <taxon>Dikarya</taxon>
        <taxon>Ascomycota</taxon>
        <taxon>Pezizomycotina</taxon>
        <taxon>Pezizomycetes</taxon>
        <taxon>Pezizales</taxon>
        <taxon>Discinaceae</taxon>
        <taxon>Discina</taxon>
    </lineage>
</organism>